<feature type="compositionally biased region" description="Acidic residues" evidence="1">
    <location>
        <begin position="34"/>
        <end position="51"/>
    </location>
</feature>
<organism evidence="3">
    <name type="scientific">Anopheles darlingi</name>
    <name type="common">Mosquito</name>
    <dbReference type="NCBI Taxonomy" id="43151"/>
    <lineage>
        <taxon>Eukaryota</taxon>
        <taxon>Metazoa</taxon>
        <taxon>Ecdysozoa</taxon>
        <taxon>Arthropoda</taxon>
        <taxon>Hexapoda</taxon>
        <taxon>Insecta</taxon>
        <taxon>Pterygota</taxon>
        <taxon>Neoptera</taxon>
        <taxon>Endopterygota</taxon>
        <taxon>Diptera</taxon>
        <taxon>Nematocera</taxon>
        <taxon>Culicoidea</taxon>
        <taxon>Culicidae</taxon>
        <taxon>Anophelinae</taxon>
        <taxon>Anopheles</taxon>
    </lineage>
</organism>
<dbReference type="AlphaFoldDB" id="A0A2M4D7Q1"/>
<keyword evidence="2" id="KW-0732">Signal</keyword>
<accession>A0A2M4D7Q1</accession>
<reference evidence="3" key="1">
    <citation type="submission" date="2018-01" db="EMBL/GenBank/DDBJ databases">
        <title>An insight into the sialome of Amazonian anophelines.</title>
        <authorList>
            <person name="Ribeiro J.M."/>
            <person name="Scarpassa V."/>
            <person name="Calvo E."/>
        </authorList>
    </citation>
    <scope>NUCLEOTIDE SEQUENCE</scope>
</reference>
<proteinExistence type="predicted"/>
<name>A0A2M4D7Q1_ANODA</name>
<feature type="region of interest" description="Disordered" evidence="1">
    <location>
        <begin position="19"/>
        <end position="73"/>
    </location>
</feature>
<evidence type="ECO:0000313" key="3">
    <source>
        <dbReference type="EMBL" id="MBW73567.1"/>
    </source>
</evidence>
<feature type="compositionally biased region" description="Pro residues" evidence="1">
    <location>
        <begin position="24"/>
        <end position="33"/>
    </location>
</feature>
<sequence length="73" mass="7829">MGGRSFIVTIRSSSLLFFASGNPGSPPWSPPLPEEGDAGSEPPEEDDEVDTDTDHLLIQNQHQSLLPASPAWV</sequence>
<feature type="chain" id="PRO_5014656455" evidence="2">
    <location>
        <begin position="22"/>
        <end position="73"/>
    </location>
</feature>
<evidence type="ECO:0000256" key="1">
    <source>
        <dbReference type="SAM" id="MobiDB-lite"/>
    </source>
</evidence>
<feature type="signal peptide" evidence="2">
    <location>
        <begin position="1"/>
        <end position="21"/>
    </location>
</feature>
<evidence type="ECO:0000256" key="2">
    <source>
        <dbReference type="SAM" id="SignalP"/>
    </source>
</evidence>
<protein>
    <submittedName>
        <fullName evidence="3">Putative secreted protein</fullName>
    </submittedName>
</protein>
<dbReference type="EMBL" id="GGFL01009389">
    <property type="protein sequence ID" value="MBW73567.1"/>
    <property type="molecule type" value="Transcribed_RNA"/>
</dbReference>